<dbReference type="Proteomes" id="UP000538147">
    <property type="component" value="Unassembled WGS sequence"/>
</dbReference>
<keyword evidence="2" id="KW-1185">Reference proteome</keyword>
<reference evidence="1 2" key="1">
    <citation type="submission" date="2020-08" db="EMBL/GenBank/DDBJ databases">
        <title>Genomic Encyclopedia of Type Strains, Phase IV (KMG-IV): sequencing the most valuable type-strain genomes for metagenomic binning, comparative biology and taxonomic classification.</title>
        <authorList>
            <person name="Goeker M."/>
        </authorList>
    </citation>
    <scope>NUCLEOTIDE SEQUENCE [LARGE SCALE GENOMIC DNA]</scope>
    <source>
        <strain evidence="1 2">DSM 102189</strain>
    </source>
</reference>
<evidence type="ECO:0000313" key="2">
    <source>
        <dbReference type="Proteomes" id="UP000538147"/>
    </source>
</evidence>
<sequence length="41" mass="4043">MLDAVDPGADGAFTDADNLADLAMVCTAVTNQAIGSSAACR</sequence>
<accession>A0A841L2B6</accession>
<proteinExistence type="predicted"/>
<dbReference type="EMBL" id="JACIIV010000004">
    <property type="protein sequence ID" value="MBB6226456.1"/>
    <property type="molecule type" value="Genomic_DNA"/>
</dbReference>
<dbReference type="AlphaFoldDB" id="A0A841L2B6"/>
<organism evidence="1 2">
    <name type="scientific">Polymorphobacter multimanifer</name>
    <dbReference type="NCBI Taxonomy" id="1070431"/>
    <lineage>
        <taxon>Bacteria</taxon>
        <taxon>Pseudomonadati</taxon>
        <taxon>Pseudomonadota</taxon>
        <taxon>Alphaproteobacteria</taxon>
        <taxon>Sphingomonadales</taxon>
        <taxon>Sphingosinicellaceae</taxon>
        <taxon>Polymorphobacter</taxon>
    </lineage>
</organism>
<comment type="caution">
    <text evidence="1">The sequence shown here is derived from an EMBL/GenBank/DDBJ whole genome shotgun (WGS) entry which is preliminary data.</text>
</comment>
<protein>
    <submittedName>
        <fullName evidence="1">Uncharacterized protein</fullName>
    </submittedName>
</protein>
<gene>
    <name evidence="1" type="ORF">FHS79_000613</name>
</gene>
<name>A0A841L2B6_9SPHN</name>
<evidence type="ECO:0000313" key="1">
    <source>
        <dbReference type="EMBL" id="MBB6226456.1"/>
    </source>
</evidence>